<reference evidence="2" key="1">
    <citation type="submission" date="2019-04" db="EMBL/GenBank/DDBJ databases">
        <title>Sequencing of skin fungus with MAO and IRED activity.</title>
        <authorList>
            <person name="Marsaioli A.J."/>
            <person name="Bonatto J.M.C."/>
            <person name="Reis Junior O."/>
        </authorList>
    </citation>
    <scope>NUCLEOTIDE SEQUENCE</scope>
    <source>
        <strain evidence="2">28M1</strain>
    </source>
</reference>
<feature type="compositionally biased region" description="Low complexity" evidence="1">
    <location>
        <begin position="40"/>
        <end position="54"/>
    </location>
</feature>
<comment type="caution">
    <text evidence="2">The sequence shown here is derived from an EMBL/GenBank/DDBJ whole genome shotgun (WGS) entry which is preliminary data.</text>
</comment>
<keyword evidence="3" id="KW-1185">Reference proteome</keyword>
<feature type="compositionally biased region" description="Low complexity" evidence="1">
    <location>
        <begin position="74"/>
        <end position="92"/>
    </location>
</feature>
<evidence type="ECO:0000256" key="1">
    <source>
        <dbReference type="SAM" id="MobiDB-lite"/>
    </source>
</evidence>
<gene>
    <name evidence="2" type="ORF">E8E12_008641</name>
</gene>
<dbReference type="EMBL" id="SWKV01000007">
    <property type="protein sequence ID" value="KAF3045096.1"/>
    <property type="molecule type" value="Genomic_DNA"/>
</dbReference>
<dbReference type="AlphaFoldDB" id="A0A9P5C5E6"/>
<accession>A0A9P5C5E6</accession>
<feature type="compositionally biased region" description="Acidic residues" evidence="1">
    <location>
        <begin position="1"/>
        <end position="17"/>
    </location>
</feature>
<organism evidence="2 3">
    <name type="scientific">Didymella heteroderae</name>
    <dbReference type="NCBI Taxonomy" id="1769908"/>
    <lineage>
        <taxon>Eukaryota</taxon>
        <taxon>Fungi</taxon>
        <taxon>Dikarya</taxon>
        <taxon>Ascomycota</taxon>
        <taxon>Pezizomycotina</taxon>
        <taxon>Dothideomycetes</taxon>
        <taxon>Pleosporomycetidae</taxon>
        <taxon>Pleosporales</taxon>
        <taxon>Pleosporineae</taxon>
        <taxon>Didymellaceae</taxon>
        <taxon>Didymella</taxon>
    </lineage>
</organism>
<protein>
    <submittedName>
        <fullName evidence="2">Uncharacterized protein</fullName>
    </submittedName>
</protein>
<dbReference type="Proteomes" id="UP000758155">
    <property type="component" value="Unassembled WGS sequence"/>
</dbReference>
<feature type="region of interest" description="Disordered" evidence="1">
    <location>
        <begin position="1"/>
        <end position="100"/>
    </location>
</feature>
<name>A0A9P5C5E6_9PLEO</name>
<sequence length="100" mass="10641">MTDYQEEDLFDDLYDDEPASKQTPAAVAPSKAEPEVKAEAQNAPTQDAPQDAAPSWQEPAAAGGDTSMDGSAFNNGGDQSYDNNQNNDNDYGPINVKEDG</sequence>
<evidence type="ECO:0000313" key="3">
    <source>
        <dbReference type="Proteomes" id="UP000758155"/>
    </source>
</evidence>
<evidence type="ECO:0000313" key="2">
    <source>
        <dbReference type="EMBL" id="KAF3045096.1"/>
    </source>
</evidence>
<proteinExistence type="predicted"/>